<protein>
    <submittedName>
        <fullName evidence="1">Uncharacterized protein</fullName>
    </submittedName>
</protein>
<comment type="caution">
    <text evidence="1">The sequence shown here is derived from an EMBL/GenBank/DDBJ whole genome shotgun (WGS) entry which is preliminary data.</text>
</comment>
<reference evidence="1" key="1">
    <citation type="journal article" date="2020" name="mSystems">
        <title>Genome- and Community-Level Interaction Insights into Carbon Utilization and Element Cycling Functions of Hydrothermarchaeota in Hydrothermal Sediment.</title>
        <authorList>
            <person name="Zhou Z."/>
            <person name="Liu Y."/>
            <person name="Xu W."/>
            <person name="Pan J."/>
            <person name="Luo Z.H."/>
            <person name="Li M."/>
        </authorList>
    </citation>
    <scope>NUCLEOTIDE SEQUENCE [LARGE SCALE GENOMIC DNA]</scope>
    <source>
        <strain evidence="1">SpSt-374</strain>
    </source>
</reference>
<sequence length="467" mass="48462">MTGAKGAHGGGNPIGNNIPSRKYIIATSILGALALSPTPTLANPAPLAESIPPSGEPSITANDHRASGAAALRLPNTSPAPTEPNWQRFPDFGQLPGATPNVFTTITKSTDPGTKTIFHPSLFILEGLAITEAAESSNTPGGLKNQYHPSIFNLYGRENSSQIASSPNIPHLATPAGVEERLSSAFSVASAAIVGAAETSPLEISQTGESMDKAEEEKLREQLLIAPLPVTLTPSTLGAAASPGSSSGSPTAFGASLGQVFAGASYQERTRFTETSDGSISAGFGLGDARKYAGLEVAVSVLDLSSRNNDDKAFDRGSFSFKLHRALPNNWAVALGYENAIVWGFTDAGSSVYGVVSKIIPFKNSPAEPFSSLTVSAGIGNGRFRSEDDFNRDEGTVNFFGSAGLRIIEQASVIADWTGQDLTLGASIVPFRNLPIVITPAVADITGSAGDGARFILGVGYSRSFSF</sequence>
<dbReference type="AlphaFoldDB" id="A0A7C3ZLD0"/>
<dbReference type="EMBL" id="DSPX01000078">
    <property type="protein sequence ID" value="HGG00604.1"/>
    <property type="molecule type" value="Genomic_DNA"/>
</dbReference>
<name>A0A7C3ZLD0_9CYAN</name>
<evidence type="ECO:0000313" key="1">
    <source>
        <dbReference type="EMBL" id="HGG00604.1"/>
    </source>
</evidence>
<proteinExistence type="predicted"/>
<organism evidence="1">
    <name type="scientific">Planktothricoides sp. SpSt-374</name>
    <dbReference type="NCBI Taxonomy" id="2282167"/>
    <lineage>
        <taxon>Bacteria</taxon>
        <taxon>Bacillati</taxon>
        <taxon>Cyanobacteriota</taxon>
        <taxon>Cyanophyceae</taxon>
        <taxon>Oscillatoriophycideae</taxon>
        <taxon>Oscillatoriales</taxon>
        <taxon>Oscillatoriaceae</taxon>
        <taxon>Planktothricoides</taxon>
    </lineage>
</organism>
<accession>A0A7C3ZLD0</accession>
<gene>
    <name evidence="1" type="ORF">ENR15_08110</name>
</gene>